<protein>
    <submittedName>
        <fullName evidence="2">Uncharacterized protein</fullName>
    </submittedName>
</protein>
<proteinExistence type="predicted"/>
<comment type="caution">
    <text evidence="2">The sequence shown here is derived from an EMBL/GenBank/DDBJ whole genome shotgun (WGS) entry which is preliminary data.</text>
</comment>
<keyword evidence="3" id="KW-1185">Reference proteome</keyword>
<dbReference type="AlphaFoldDB" id="A0AAV7Q4U3"/>
<gene>
    <name evidence="2" type="ORF">NDU88_002035</name>
</gene>
<reference evidence="2" key="1">
    <citation type="journal article" date="2022" name="bioRxiv">
        <title>Sequencing and chromosome-scale assembly of the giantPleurodeles waltlgenome.</title>
        <authorList>
            <person name="Brown T."/>
            <person name="Elewa A."/>
            <person name="Iarovenko S."/>
            <person name="Subramanian E."/>
            <person name="Araus A.J."/>
            <person name="Petzold A."/>
            <person name="Susuki M."/>
            <person name="Suzuki K.-i.T."/>
            <person name="Hayashi T."/>
            <person name="Toyoda A."/>
            <person name="Oliveira C."/>
            <person name="Osipova E."/>
            <person name="Leigh N.D."/>
            <person name="Simon A."/>
            <person name="Yun M.H."/>
        </authorList>
    </citation>
    <scope>NUCLEOTIDE SEQUENCE</scope>
    <source>
        <strain evidence="2">20211129_DDA</strain>
        <tissue evidence="2">Liver</tissue>
    </source>
</reference>
<dbReference type="EMBL" id="JANPWB010000010">
    <property type="protein sequence ID" value="KAJ1135597.1"/>
    <property type="molecule type" value="Genomic_DNA"/>
</dbReference>
<organism evidence="2 3">
    <name type="scientific">Pleurodeles waltl</name>
    <name type="common">Iberian ribbed newt</name>
    <dbReference type="NCBI Taxonomy" id="8319"/>
    <lineage>
        <taxon>Eukaryota</taxon>
        <taxon>Metazoa</taxon>
        <taxon>Chordata</taxon>
        <taxon>Craniata</taxon>
        <taxon>Vertebrata</taxon>
        <taxon>Euteleostomi</taxon>
        <taxon>Amphibia</taxon>
        <taxon>Batrachia</taxon>
        <taxon>Caudata</taxon>
        <taxon>Salamandroidea</taxon>
        <taxon>Salamandridae</taxon>
        <taxon>Pleurodelinae</taxon>
        <taxon>Pleurodeles</taxon>
    </lineage>
</organism>
<evidence type="ECO:0000256" key="1">
    <source>
        <dbReference type="SAM" id="MobiDB-lite"/>
    </source>
</evidence>
<accession>A0AAV7Q4U3</accession>
<evidence type="ECO:0000313" key="3">
    <source>
        <dbReference type="Proteomes" id="UP001066276"/>
    </source>
</evidence>
<evidence type="ECO:0000313" key="2">
    <source>
        <dbReference type="EMBL" id="KAJ1135597.1"/>
    </source>
</evidence>
<name>A0AAV7Q4U3_PLEWA</name>
<feature type="region of interest" description="Disordered" evidence="1">
    <location>
        <begin position="1"/>
        <end position="67"/>
    </location>
</feature>
<feature type="compositionally biased region" description="Polar residues" evidence="1">
    <location>
        <begin position="41"/>
        <end position="67"/>
    </location>
</feature>
<dbReference type="Proteomes" id="UP001066276">
    <property type="component" value="Chromosome 6"/>
</dbReference>
<sequence length="67" mass="7173">MAPPSAGALRFKAAPVRNQRGGRQAQHRLHAPRADRHSCKRASSASGLRCNQSPSRTGADPTSTRPQ</sequence>